<dbReference type="PANTHER" id="PTHR33048">
    <property type="entry name" value="PTH11-LIKE INTEGRAL MEMBRANE PROTEIN (AFU_ORTHOLOGUE AFUA_5G11245)"/>
    <property type="match status" value="1"/>
</dbReference>
<evidence type="ECO:0000256" key="6">
    <source>
        <dbReference type="SAM" id="Phobius"/>
    </source>
</evidence>
<accession>A0AAD6C938</accession>
<comment type="subcellular location">
    <subcellularLocation>
        <location evidence="1">Membrane</location>
        <topology evidence="1">Multi-pass membrane protein</topology>
    </subcellularLocation>
</comment>
<feature type="transmembrane region" description="Helical" evidence="6">
    <location>
        <begin position="93"/>
        <end position="113"/>
    </location>
</feature>
<dbReference type="GO" id="GO:0016020">
    <property type="term" value="C:membrane"/>
    <property type="evidence" value="ECO:0007669"/>
    <property type="project" value="UniProtKB-SubCell"/>
</dbReference>
<dbReference type="AlphaFoldDB" id="A0AAD6C938"/>
<dbReference type="PANTHER" id="PTHR33048:SF163">
    <property type="entry name" value="INTEGRAL MEMBRANE PROTEIN (AFU_ORTHOLOGUE AFUA_8G05510)"/>
    <property type="match status" value="1"/>
</dbReference>
<evidence type="ECO:0000256" key="5">
    <source>
        <dbReference type="ARBA" id="ARBA00038359"/>
    </source>
</evidence>
<feature type="transmembrane region" description="Helical" evidence="6">
    <location>
        <begin position="44"/>
        <end position="64"/>
    </location>
</feature>
<reference evidence="8" key="1">
    <citation type="submission" date="2022-12" db="EMBL/GenBank/DDBJ databases">
        <authorList>
            <person name="Petersen C."/>
        </authorList>
    </citation>
    <scope>NUCLEOTIDE SEQUENCE</scope>
    <source>
        <strain evidence="8">IBT 16125</strain>
    </source>
</reference>
<name>A0AAD6C938_9EURO</name>
<feature type="transmembrane region" description="Helical" evidence="6">
    <location>
        <begin position="190"/>
        <end position="212"/>
    </location>
</feature>
<dbReference type="InterPro" id="IPR052337">
    <property type="entry name" value="SAT4-like"/>
</dbReference>
<feature type="domain" description="Rhodopsin" evidence="7">
    <location>
        <begin position="142"/>
        <end position="248"/>
    </location>
</feature>
<protein>
    <recommendedName>
        <fullName evidence="7">Rhodopsin domain-containing protein</fullName>
    </recommendedName>
</protein>
<reference evidence="8" key="2">
    <citation type="journal article" date="2023" name="IMA Fungus">
        <title>Comparative genomic study of the Penicillium genus elucidates a diverse pangenome and 15 lateral gene transfer events.</title>
        <authorList>
            <person name="Petersen C."/>
            <person name="Sorensen T."/>
            <person name="Nielsen M.R."/>
            <person name="Sondergaard T.E."/>
            <person name="Sorensen J.L."/>
            <person name="Fitzpatrick D.A."/>
            <person name="Frisvad J.C."/>
            <person name="Nielsen K.L."/>
        </authorList>
    </citation>
    <scope>NUCLEOTIDE SEQUENCE</scope>
    <source>
        <strain evidence="8">IBT 16125</strain>
    </source>
</reference>
<evidence type="ECO:0000256" key="2">
    <source>
        <dbReference type="ARBA" id="ARBA00022692"/>
    </source>
</evidence>
<evidence type="ECO:0000259" key="7">
    <source>
        <dbReference type="Pfam" id="PF20684"/>
    </source>
</evidence>
<keyword evidence="4 6" id="KW-0472">Membrane</keyword>
<feature type="transmembrane region" description="Helical" evidence="6">
    <location>
        <begin position="158"/>
        <end position="178"/>
    </location>
</feature>
<dbReference type="GeneID" id="81597440"/>
<evidence type="ECO:0000313" key="8">
    <source>
        <dbReference type="EMBL" id="KAJ5455551.1"/>
    </source>
</evidence>
<gene>
    <name evidence="8" type="ORF">N7458_003815</name>
</gene>
<comment type="caution">
    <text evidence="8">The sequence shown here is derived from an EMBL/GenBank/DDBJ whole genome shotgun (WGS) entry which is preliminary data.</text>
</comment>
<feature type="domain" description="Rhodopsin" evidence="7">
    <location>
        <begin position="27"/>
        <end position="115"/>
    </location>
</feature>
<evidence type="ECO:0000313" key="9">
    <source>
        <dbReference type="Proteomes" id="UP001213681"/>
    </source>
</evidence>
<keyword evidence="2 6" id="KW-0812">Transmembrane</keyword>
<dbReference type="EMBL" id="JAPVEA010000004">
    <property type="protein sequence ID" value="KAJ5455551.1"/>
    <property type="molecule type" value="Genomic_DNA"/>
</dbReference>
<comment type="similarity">
    <text evidence="5">Belongs to the SAT4 family.</text>
</comment>
<dbReference type="Proteomes" id="UP001213681">
    <property type="component" value="Unassembled WGS sequence"/>
</dbReference>
<keyword evidence="3 6" id="KW-1133">Transmembrane helix</keyword>
<proteinExistence type="inferred from homology"/>
<dbReference type="RefSeq" id="XP_056767924.1">
    <property type="nucleotide sequence ID" value="XM_056907197.1"/>
</dbReference>
<organism evidence="8 9">
    <name type="scientific">Penicillium daleae</name>
    <dbReference type="NCBI Taxonomy" id="63821"/>
    <lineage>
        <taxon>Eukaryota</taxon>
        <taxon>Fungi</taxon>
        <taxon>Dikarya</taxon>
        <taxon>Ascomycota</taxon>
        <taxon>Pezizomycotina</taxon>
        <taxon>Eurotiomycetes</taxon>
        <taxon>Eurotiomycetidae</taxon>
        <taxon>Eurotiales</taxon>
        <taxon>Aspergillaceae</taxon>
        <taxon>Penicillium</taxon>
    </lineage>
</organism>
<evidence type="ECO:0000256" key="3">
    <source>
        <dbReference type="ARBA" id="ARBA00022989"/>
    </source>
</evidence>
<dbReference type="InterPro" id="IPR049326">
    <property type="entry name" value="Rhodopsin_dom_fungi"/>
</dbReference>
<sequence>MAPSARGWQMIEIVTVLVALCFISVVLRVVARLQRRVGFGVDDYLSVLSMVLMIAMLIELGLWCSIGGNGAHIKDLDADTLINYWKIFLANQFTYFLLCPAIKISIICFYRRVFTTPPLPNLHLRPKLPHRRMGNRHLPRFVEGHCFDANLFFIVNQAFNVFMDFVILILPVPMIWNLHRAWQDKLALNGVFALGFFVCFASIYRIVVLFWISPADATYTVYQATLWTHVEPSVGLICSCLPIIRGLFPALKLKNRSNRSDRPYYINSDISNSNFLSKSSPRSPDLEYVKMEAGIHGSQIDRTGMGRFLGDELHPLNIKVQTDIAITPENDSATSETARISHQ</sequence>
<evidence type="ECO:0000256" key="4">
    <source>
        <dbReference type="ARBA" id="ARBA00023136"/>
    </source>
</evidence>
<keyword evidence="9" id="KW-1185">Reference proteome</keyword>
<dbReference type="Pfam" id="PF20684">
    <property type="entry name" value="Fung_rhodopsin"/>
    <property type="match status" value="2"/>
</dbReference>
<evidence type="ECO:0000256" key="1">
    <source>
        <dbReference type="ARBA" id="ARBA00004141"/>
    </source>
</evidence>